<dbReference type="EMBL" id="MDJC01000001">
    <property type="protein sequence ID" value="OEY77943.1"/>
    <property type="molecule type" value="Genomic_DNA"/>
</dbReference>
<protein>
    <submittedName>
        <fullName evidence="1">Uncharacterized protein</fullName>
    </submittedName>
</protein>
<dbReference type="Proteomes" id="UP000175677">
    <property type="component" value="Unassembled WGS sequence"/>
</dbReference>
<organism evidence="1 2">
    <name type="scientific">Haemophilus quentini</name>
    <dbReference type="NCBI Taxonomy" id="123834"/>
    <lineage>
        <taxon>Bacteria</taxon>
        <taxon>Pseudomonadati</taxon>
        <taxon>Pseudomonadota</taxon>
        <taxon>Gammaproteobacteria</taxon>
        <taxon>Pasteurellales</taxon>
        <taxon>Pasteurellaceae</taxon>
        <taxon>Haemophilus</taxon>
    </lineage>
</organism>
<comment type="caution">
    <text evidence="1">The sequence shown here is derived from an EMBL/GenBank/DDBJ whole genome shotgun (WGS) entry which is preliminary data.</text>
</comment>
<reference evidence="1 2" key="1">
    <citation type="submission" date="2016-08" db="EMBL/GenBank/DDBJ databases">
        <authorList>
            <person name="Eshaghi A."/>
            <person name="Soares D."/>
            <person name="Kus J."/>
            <person name="Richardson D."/>
            <person name="Li A."/>
            <person name="Patel S.N."/>
        </authorList>
    </citation>
    <scope>NUCLEOTIDE SEQUENCE [LARGE SCALE GENOMIC DNA]</scope>
    <source>
        <strain evidence="1 2">C860</strain>
    </source>
</reference>
<dbReference type="RefSeq" id="WP_005643002.1">
    <property type="nucleotide sequence ID" value="NZ_MCII02000016.1"/>
</dbReference>
<dbReference type="InterPro" id="IPR045633">
    <property type="entry name" value="DUF6414"/>
</dbReference>
<accession>A0ABX3BSR4</accession>
<evidence type="ECO:0000313" key="1">
    <source>
        <dbReference type="EMBL" id="OEY77943.1"/>
    </source>
</evidence>
<name>A0ABX3BSR4_9PAST</name>
<sequence length="261" mass="29935">MSNNAAQTLPNIDSLTDFIYIDQERTRNILAQFINKGVLTAFKEEFTETDSSTGEIGFQKWAIGKRSGTQQDSQKYAREFDVSHSLPFSLLNLLDQYQFIHRDIATANIGNIVLFSGDYRIFDVSIFEKVIPLALIMHEGKKSSKNKEEKAIMKALELFPKNLQIDLIDENDRRYWMALKKESLLINTEDLLLSNGTNSPYRWFVVGIVDEIPNGGKEPNTLFSDHKTQITEVSNLIKEFIGRNEQSYSITPILIFRKITK</sequence>
<keyword evidence="2" id="KW-1185">Reference proteome</keyword>
<dbReference type="Pfam" id="PF19952">
    <property type="entry name" value="DUF6414"/>
    <property type="match status" value="1"/>
</dbReference>
<proteinExistence type="predicted"/>
<evidence type="ECO:0000313" key="2">
    <source>
        <dbReference type="Proteomes" id="UP000175677"/>
    </source>
</evidence>
<gene>
    <name evidence="1" type="ORF">BFQ30_00160</name>
</gene>